<keyword evidence="2" id="KW-1185">Reference proteome</keyword>
<reference evidence="1 2" key="1">
    <citation type="submission" date="2020-08" db="EMBL/GenBank/DDBJ databases">
        <title>Cohnella phylogeny.</title>
        <authorList>
            <person name="Dunlap C."/>
        </authorList>
    </citation>
    <scope>NUCLEOTIDE SEQUENCE [LARGE SCALE GENOMIC DNA]</scope>
    <source>
        <strain evidence="1 2">DSM 28246</strain>
    </source>
</reference>
<evidence type="ECO:0000313" key="2">
    <source>
        <dbReference type="Proteomes" id="UP000547209"/>
    </source>
</evidence>
<name>A0A7X0VHM5_9BACL</name>
<sequence length="165" mass="18264">MRNGIHGYHPVWHETSEALMAAEGLQLERLQGCRLLNVYSLWDVGQERWNDAAPFVFELDAFNLEVCHACLHALSVTVNAIDLASEPACEWRTGRPELSDFIGAFIAGLDLVEFGAGHAGGAGWMLHGIGFDTTKGYFAVNNGLDRNLIRIGKDYGDDIRTRIVF</sequence>
<gene>
    <name evidence="1" type="ORF">H7C19_19155</name>
</gene>
<protein>
    <submittedName>
        <fullName evidence="1">Uncharacterized protein</fullName>
    </submittedName>
</protein>
<evidence type="ECO:0000313" key="1">
    <source>
        <dbReference type="EMBL" id="MBB6672804.1"/>
    </source>
</evidence>
<proteinExistence type="predicted"/>
<dbReference type="RefSeq" id="WP_185670652.1">
    <property type="nucleotide sequence ID" value="NZ_JACJVP010000030.1"/>
</dbReference>
<dbReference type="EMBL" id="JACJVP010000030">
    <property type="protein sequence ID" value="MBB6672804.1"/>
    <property type="molecule type" value="Genomic_DNA"/>
</dbReference>
<comment type="caution">
    <text evidence="1">The sequence shown here is derived from an EMBL/GenBank/DDBJ whole genome shotgun (WGS) entry which is preliminary data.</text>
</comment>
<organism evidence="1 2">
    <name type="scientific">Cohnella nanjingensis</name>
    <dbReference type="NCBI Taxonomy" id="1387779"/>
    <lineage>
        <taxon>Bacteria</taxon>
        <taxon>Bacillati</taxon>
        <taxon>Bacillota</taxon>
        <taxon>Bacilli</taxon>
        <taxon>Bacillales</taxon>
        <taxon>Paenibacillaceae</taxon>
        <taxon>Cohnella</taxon>
    </lineage>
</organism>
<dbReference type="AlphaFoldDB" id="A0A7X0VHM5"/>
<accession>A0A7X0VHM5</accession>
<dbReference type="Proteomes" id="UP000547209">
    <property type="component" value="Unassembled WGS sequence"/>
</dbReference>